<evidence type="ECO:0000256" key="1">
    <source>
        <dbReference type="SAM" id="SignalP"/>
    </source>
</evidence>
<keyword evidence="1" id="KW-0732">Signal</keyword>
<sequence>MIKIGTLFALLGLLTAAVMSALARRRAAAQEQAGGCVACGAREVEVVAAEQVCRGCGYVGRADRGGVLSQQELASLHAPEQRDRW</sequence>
<comment type="caution">
    <text evidence="2">The sequence shown here is derived from an EMBL/GenBank/DDBJ whole genome shotgun (WGS) entry which is preliminary data.</text>
</comment>
<feature type="chain" id="PRO_5047412388" evidence="1">
    <location>
        <begin position="24"/>
        <end position="85"/>
    </location>
</feature>
<evidence type="ECO:0000313" key="3">
    <source>
        <dbReference type="Proteomes" id="UP001217838"/>
    </source>
</evidence>
<proteinExistence type="predicted"/>
<dbReference type="EMBL" id="JAQNDN010000007">
    <property type="protein sequence ID" value="MDC0669213.1"/>
    <property type="molecule type" value="Genomic_DNA"/>
</dbReference>
<feature type="signal peptide" evidence="1">
    <location>
        <begin position="1"/>
        <end position="23"/>
    </location>
</feature>
<evidence type="ECO:0000313" key="2">
    <source>
        <dbReference type="EMBL" id="MDC0669213.1"/>
    </source>
</evidence>
<dbReference type="RefSeq" id="WP_271998926.1">
    <property type="nucleotide sequence ID" value="NZ_JAQNDN010000007.1"/>
</dbReference>
<name>A0ABT5B666_9BACT</name>
<organism evidence="2 3">
    <name type="scientific">Nannocystis radixulma</name>
    <dbReference type="NCBI Taxonomy" id="2995305"/>
    <lineage>
        <taxon>Bacteria</taxon>
        <taxon>Pseudomonadati</taxon>
        <taxon>Myxococcota</taxon>
        <taxon>Polyangia</taxon>
        <taxon>Nannocystales</taxon>
        <taxon>Nannocystaceae</taxon>
        <taxon>Nannocystis</taxon>
    </lineage>
</organism>
<keyword evidence="3" id="KW-1185">Reference proteome</keyword>
<reference evidence="2 3" key="1">
    <citation type="submission" date="2022-11" db="EMBL/GenBank/DDBJ databases">
        <title>Minimal conservation of predation-associated metabolite biosynthetic gene clusters underscores biosynthetic potential of Myxococcota including descriptions for ten novel species: Archangium lansinium sp. nov., Myxococcus landrumus sp. nov., Nannocystis bai.</title>
        <authorList>
            <person name="Ahearne A."/>
            <person name="Stevens C."/>
            <person name="Dowd S."/>
        </authorList>
    </citation>
    <scope>NUCLEOTIDE SEQUENCE [LARGE SCALE GENOMIC DNA]</scope>
    <source>
        <strain evidence="2 3">NCELM</strain>
    </source>
</reference>
<protein>
    <submittedName>
        <fullName evidence="2">Uncharacterized protein</fullName>
    </submittedName>
</protein>
<gene>
    <name evidence="2" type="ORF">POL58_15785</name>
</gene>
<dbReference type="Proteomes" id="UP001217838">
    <property type="component" value="Unassembled WGS sequence"/>
</dbReference>
<accession>A0ABT5B666</accession>